<feature type="domain" description="CID" evidence="1">
    <location>
        <begin position="1"/>
        <end position="140"/>
    </location>
</feature>
<evidence type="ECO:0000259" key="1">
    <source>
        <dbReference type="PROSITE" id="PS51391"/>
    </source>
</evidence>
<dbReference type="SMART" id="SM00582">
    <property type="entry name" value="RPR"/>
    <property type="match status" value="1"/>
</dbReference>
<dbReference type="InterPro" id="IPR008942">
    <property type="entry name" value="ENTH_VHS"/>
</dbReference>
<dbReference type="Gene3D" id="1.25.40.90">
    <property type="match status" value="1"/>
</dbReference>
<evidence type="ECO:0000313" key="3">
    <source>
        <dbReference type="Proteomes" id="UP000054144"/>
    </source>
</evidence>
<dbReference type="InterPro" id="IPR006569">
    <property type="entry name" value="CID_dom"/>
</dbReference>
<dbReference type="OrthoDB" id="79367at2759"/>
<dbReference type="PROSITE" id="PS51391">
    <property type="entry name" value="CID"/>
    <property type="match status" value="1"/>
</dbReference>
<dbReference type="SUPFAM" id="SSF48464">
    <property type="entry name" value="ENTH/VHS domain"/>
    <property type="match status" value="1"/>
</dbReference>
<dbReference type="Proteomes" id="UP000054144">
    <property type="component" value="Unassembled WGS sequence"/>
</dbReference>
<sequence length="140" mass="15621">EFESSLKEVVLAKRLSASKMESLTEVALKLTDQDAKLLSVLFHTHMNIPASSKVSSLYVFDSICRAARRQTIKHNLTTDGDKGNAATFLLKTQRILEGLFQDIIASNPSEGKEKAKKVLDIWSKGNTFPLFVLTRLKELV</sequence>
<proteinExistence type="predicted"/>
<accession>A0A0D7AI23</accession>
<evidence type="ECO:0000313" key="2">
    <source>
        <dbReference type="EMBL" id="KIY49975.1"/>
    </source>
</evidence>
<organism evidence="2 3">
    <name type="scientific">Fistulina hepatica ATCC 64428</name>
    <dbReference type="NCBI Taxonomy" id="1128425"/>
    <lineage>
        <taxon>Eukaryota</taxon>
        <taxon>Fungi</taxon>
        <taxon>Dikarya</taxon>
        <taxon>Basidiomycota</taxon>
        <taxon>Agaricomycotina</taxon>
        <taxon>Agaricomycetes</taxon>
        <taxon>Agaricomycetidae</taxon>
        <taxon>Agaricales</taxon>
        <taxon>Fistulinaceae</taxon>
        <taxon>Fistulina</taxon>
    </lineage>
</organism>
<dbReference type="AlphaFoldDB" id="A0A0D7AI23"/>
<protein>
    <recommendedName>
        <fullName evidence="1">CID domain-containing protein</fullName>
    </recommendedName>
</protein>
<dbReference type="Pfam" id="PF04818">
    <property type="entry name" value="CID"/>
    <property type="match status" value="1"/>
</dbReference>
<feature type="non-terminal residue" evidence="2">
    <location>
        <position position="1"/>
    </location>
</feature>
<feature type="non-terminal residue" evidence="2">
    <location>
        <position position="140"/>
    </location>
</feature>
<reference evidence="2 3" key="1">
    <citation type="journal article" date="2015" name="Fungal Genet. Biol.">
        <title>Evolution of novel wood decay mechanisms in Agaricales revealed by the genome sequences of Fistulina hepatica and Cylindrobasidium torrendii.</title>
        <authorList>
            <person name="Floudas D."/>
            <person name="Held B.W."/>
            <person name="Riley R."/>
            <person name="Nagy L.G."/>
            <person name="Koehler G."/>
            <person name="Ransdell A.S."/>
            <person name="Younus H."/>
            <person name="Chow J."/>
            <person name="Chiniquy J."/>
            <person name="Lipzen A."/>
            <person name="Tritt A."/>
            <person name="Sun H."/>
            <person name="Haridas S."/>
            <person name="LaButti K."/>
            <person name="Ohm R.A."/>
            <person name="Kues U."/>
            <person name="Blanchette R.A."/>
            <person name="Grigoriev I.V."/>
            <person name="Minto R.E."/>
            <person name="Hibbett D.S."/>
        </authorList>
    </citation>
    <scope>NUCLEOTIDE SEQUENCE [LARGE SCALE GENOMIC DNA]</scope>
    <source>
        <strain evidence="2 3">ATCC 64428</strain>
    </source>
</reference>
<dbReference type="EMBL" id="KN881696">
    <property type="protein sequence ID" value="KIY49975.1"/>
    <property type="molecule type" value="Genomic_DNA"/>
</dbReference>
<name>A0A0D7AI23_9AGAR</name>
<keyword evidence="3" id="KW-1185">Reference proteome</keyword>
<gene>
    <name evidence="2" type="ORF">FISHEDRAFT_23804</name>
</gene>